<feature type="chain" id="PRO_5046702921" evidence="1">
    <location>
        <begin position="21"/>
        <end position="279"/>
    </location>
</feature>
<evidence type="ECO:0000313" key="2">
    <source>
        <dbReference type="EMBL" id="MCF1713681.1"/>
    </source>
</evidence>
<reference evidence="2 3" key="1">
    <citation type="submission" date="2022-01" db="EMBL/GenBank/DDBJ databases">
        <title>Flavihumibacter sp. nov., isolated from sediment of a river.</title>
        <authorList>
            <person name="Liu H."/>
        </authorList>
    </citation>
    <scope>NUCLEOTIDE SEQUENCE [LARGE SCALE GENOMIC DNA]</scope>
    <source>
        <strain evidence="2 3">RY-1</strain>
    </source>
</reference>
<comment type="caution">
    <text evidence="2">The sequence shown here is derived from an EMBL/GenBank/DDBJ whole genome shotgun (WGS) entry which is preliminary data.</text>
</comment>
<organism evidence="2 3">
    <name type="scientific">Flavihumibacter fluminis</name>
    <dbReference type="NCBI Taxonomy" id="2909236"/>
    <lineage>
        <taxon>Bacteria</taxon>
        <taxon>Pseudomonadati</taxon>
        <taxon>Bacteroidota</taxon>
        <taxon>Chitinophagia</taxon>
        <taxon>Chitinophagales</taxon>
        <taxon>Chitinophagaceae</taxon>
        <taxon>Flavihumibacter</taxon>
    </lineage>
</organism>
<sequence length="279" mass="31354">MKSLFIWGLLSLTLLFTACSKNDEKPAPADELEGLTLVKSISNATHIIDLYTANGKFETGYNPIYFQIKTTSGSLVDNATTNWMPVMKMMNMSHSCPFSAIEKKQGAQYTYQGFIVFQMPGNDMEYWELSLTYTINGQAYTIKERIQVTDPTRRKVQSVMGSDNKRYVLAMMEPSSPKVALNDMSVLLYTMTNMMQFDPVDNYTIQIDPRMPGMGNHGSPNNIHLTQGADKMYRGKLSLTMTGYWKINLQLLNANGTVVKGEPVAGDNESSSLFFEVEF</sequence>
<name>A0ABS9BG93_9BACT</name>
<accession>A0ABS9BG93</accession>
<dbReference type="EMBL" id="JAKEVY010000001">
    <property type="protein sequence ID" value="MCF1713681.1"/>
    <property type="molecule type" value="Genomic_DNA"/>
</dbReference>
<protein>
    <submittedName>
        <fullName evidence="2">FixH family protein</fullName>
    </submittedName>
</protein>
<gene>
    <name evidence="2" type="ORF">L0U88_03435</name>
</gene>
<evidence type="ECO:0000313" key="3">
    <source>
        <dbReference type="Proteomes" id="UP001200145"/>
    </source>
</evidence>
<dbReference type="PROSITE" id="PS51257">
    <property type="entry name" value="PROKAR_LIPOPROTEIN"/>
    <property type="match status" value="1"/>
</dbReference>
<keyword evidence="3" id="KW-1185">Reference proteome</keyword>
<feature type="signal peptide" evidence="1">
    <location>
        <begin position="1"/>
        <end position="20"/>
    </location>
</feature>
<evidence type="ECO:0000256" key="1">
    <source>
        <dbReference type="SAM" id="SignalP"/>
    </source>
</evidence>
<proteinExistence type="predicted"/>
<keyword evidence="1" id="KW-0732">Signal</keyword>
<dbReference type="RefSeq" id="WP_234864209.1">
    <property type="nucleotide sequence ID" value="NZ_JAKEVY010000001.1"/>
</dbReference>
<dbReference type="Proteomes" id="UP001200145">
    <property type="component" value="Unassembled WGS sequence"/>
</dbReference>